<sequence>MAFQTKKFAEIREDITQEIRNKTGLTISNDSDAGIRADGAASVVEGLYHQQDYIQKQLFVATADEPFLYLHAERLKTPRFGGSKAAGSVTATSNIDLKIVAGSKLTDGKSHYWITVYDEYLKANRPKTIDITASQVGSSWNFDGSSLLWVSPAAGLSGQTTVVEINGGSDEEEVEAWRERMQEKEKLGTERDREADLERIVKDVAGVADVFIYPKRRGLGSLDVAITVAGNPPNSPSSALLSAVQDALDAYAGFWADVRAYAAIKEYLNLKISYSGTASATEVEQTVKDYVGALIPAESYIDSTMVSRIKSLAVTDVTITPNTNVAPTNTNLVTGWLRIGTLEVTKL</sequence>
<evidence type="ECO:0000313" key="2">
    <source>
        <dbReference type="EMBL" id="ENV33910.1"/>
    </source>
</evidence>
<dbReference type="InterPro" id="IPR058531">
    <property type="entry name" value="Baseplate_J_M"/>
</dbReference>
<gene>
    <name evidence="2" type="ORF">F960_01916</name>
</gene>
<comment type="caution">
    <text evidence="2">The sequence shown here is derived from an EMBL/GenBank/DDBJ whole genome shotgun (WGS) entry which is preliminary data.</text>
</comment>
<dbReference type="RefSeq" id="WP_004861953.1">
    <property type="nucleotide sequence ID" value="NZ_ASYY01000058.1"/>
</dbReference>
<dbReference type="PATRIC" id="fig|1120926.3.peg.1845"/>
<dbReference type="EMBL" id="APPN01000063">
    <property type="protein sequence ID" value="ENV33910.1"/>
    <property type="molecule type" value="Genomic_DNA"/>
</dbReference>
<dbReference type="eggNOG" id="COG3299">
    <property type="taxonomic scope" value="Bacteria"/>
</dbReference>
<dbReference type="GeneID" id="84209273"/>
<evidence type="ECO:0000313" key="3">
    <source>
        <dbReference type="Proteomes" id="UP000013117"/>
    </source>
</evidence>
<dbReference type="HOGENOM" id="CLU_039609_1_0_6"/>
<dbReference type="InterPro" id="IPR052399">
    <property type="entry name" value="Phage_Baseplate_Assmbl_Protein"/>
</dbReference>
<dbReference type="PANTHER" id="PTHR37829:SF3">
    <property type="entry name" value="PROTEIN JAYE-RELATED"/>
    <property type="match status" value="1"/>
</dbReference>
<proteinExistence type="predicted"/>
<protein>
    <recommendedName>
        <fullName evidence="1">Baseplate J-like central domain-containing protein</fullName>
    </recommendedName>
</protein>
<dbReference type="OrthoDB" id="7565172at2"/>
<accession>N8ZQX4</accession>
<dbReference type="STRING" id="202952.GCA_000747725_01953"/>
<evidence type="ECO:0000259" key="1">
    <source>
        <dbReference type="Pfam" id="PF26078"/>
    </source>
</evidence>
<keyword evidence="3" id="KW-1185">Reference proteome</keyword>
<dbReference type="AlphaFoldDB" id="N8ZQX4"/>
<organism evidence="2 3">
    <name type="scientific">Acinetobacter gerneri DSM 14967 = CIP 107464 = MTCC 9824</name>
    <dbReference type="NCBI Taxonomy" id="1120926"/>
    <lineage>
        <taxon>Bacteria</taxon>
        <taxon>Pseudomonadati</taxon>
        <taxon>Pseudomonadota</taxon>
        <taxon>Gammaproteobacteria</taxon>
        <taxon>Moraxellales</taxon>
        <taxon>Moraxellaceae</taxon>
        <taxon>Acinetobacter</taxon>
    </lineage>
</organism>
<dbReference type="Pfam" id="PF26078">
    <property type="entry name" value="Baseplate_J_M"/>
    <property type="match status" value="1"/>
</dbReference>
<dbReference type="PANTHER" id="PTHR37829">
    <property type="entry name" value="PHAGE-LIKE ELEMENT PBSX PROTEIN XKDT"/>
    <property type="match status" value="1"/>
</dbReference>
<name>N8ZQX4_9GAMM</name>
<dbReference type="Proteomes" id="UP000013117">
    <property type="component" value="Unassembled WGS sequence"/>
</dbReference>
<reference evidence="2 3" key="1">
    <citation type="submission" date="2013-02" db="EMBL/GenBank/DDBJ databases">
        <title>The Genome Sequence of Acinetobacter gerneri CIP 107464.</title>
        <authorList>
            <consortium name="The Broad Institute Genome Sequencing Platform"/>
            <consortium name="The Broad Institute Genome Sequencing Center for Infectious Disease"/>
            <person name="Cerqueira G."/>
            <person name="Feldgarden M."/>
            <person name="Courvalin P."/>
            <person name="Perichon B."/>
            <person name="Grillot-Courvalin C."/>
            <person name="Clermont D."/>
            <person name="Rocha E."/>
            <person name="Yoon E.-J."/>
            <person name="Nemec A."/>
            <person name="Walker B."/>
            <person name="Young S.K."/>
            <person name="Zeng Q."/>
            <person name="Gargeya S."/>
            <person name="Fitzgerald M."/>
            <person name="Haas B."/>
            <person name="Abouelleil A."/>
            <person name="Alvarado L."/>
            <person name="Arachchi H.M."/>
            <person name="Berlin A.M."/>
            <person name="Chapman S.B."/>
            <person name="Dewar J."/>
            <person name="Goldberg J."/>
            <person name="Griggs A."/>
            <person name="Gujja S."/>
            <person name="Hansen M."/>
            <person name="Howarth C."/>
            <person name="Imamovic A."/>
            <person name="Larimer J."/>
            <person name="McCowan C."/>
            <person name="Murphy C."/>
            <person name="Neiman D."/>
            <person name="Pearson M."/>
            <person name="Priest M."/>
            <person name="Roberts A."/>
            <person name="Saif S."/>
            <person name="Shea T."/>
            <person name="Sisk P."/>
            <person name="Sykes S."/>
            <person name="Wortman J."/>
            <person name="Nusbaum C."/>
            <person name="Birren B."/>
        </authorList>
    </citation>
    <scope>NUCLEOTIDE SEQUENCE [LARGE SCALE GENOMIC DNA]</scope>
    <source>
        <strain evidence="2 3">CIP 107464</strain>
    </source>
</reference>
<feature type="domain" description="Baseplate J-like central" evidence="1">
    <location>
        <begin position="195"/>
        <end position="256"/>
    </location>
</feature>